<gene>
    <name evidence="3" type="ORF">CVT26_001600</name>
</gene>
<dbReference type="InterPro" id="IPR007111">
    <property type="entry name" value="NACHT_NTPase"/>
</dbReference>
<evidence type="ECO:0000259" key="2">
    <source>
        <dbReference type="PROSITE" id="PS50837"/>
    </source>
</evidence>
<dbReference type="AlphaFoldDB" id="A0A409YXF4"/>
<sequence length="505" mass="57529">MFNQSKNVVVNGGTFSTQINHYDEEPFDRLVGVVSHAAFHDSSASYDAPKCYPNTRLAVQENIRNWARGLDTETRTALIMWLHGPAGAGKSAIAQSIAKELTDEILASYFFSRTDPTPNHAASLIATIAYQISVHFPSVRDRIEDVIHTDPLILTRSLSTQMLHLVTKPLEGLLRAGYFSDPRSRRLIIIDGLDECNSGKGQTEILQTIADALHDSHLPLRFLIASRPEHDLTHAFSRRYLLEISTRLALDDTYMPKRQLNIYYLDPYLTSLVICCSEVHVNYTHGFTAALHCGLFKALLAGDTAHCDDWEGLRLRFLLRGYTDSTERARFAMARMLNDAVLLGGYAVNMERKLVAALYLLKMVKKIYGKFNAWKIPCLQLQLCRSPGPFVHNPRRIYRPWRWRKMPLALAPASRHQRCLIQKCQTFSQEWALSAEDGIDTAHRLQSAMQLLFRLLPALDHSQELIDFVRGPACRLMLRFFERRVSKELRNAVKKYLQDSDVSSR</sequence>
<dbReference type="Pfam" id="PF24883">
    <property type="entry name" value="NPHP3_N"/>
    <property type="match status" value="1"/>
</dbReference>
<dbReference type="InParanoid" id="A0A409YXF4"/>
<keyword evidence="4" id="KW-1185">Reference proteome</keyword>
<comment type="caution">
    <text evidence="3">The sequence shown here is derived from an EMBL/GenBank/DDBJ whole genome shotgun (WGS) entry which is preliminary data.</text>
</comment>
<feature type="domain" description="NACHT" evidence="2">
    <location>
        <begin position="78"/>
        <end position="228"/>
    </location>
</feature>
<evidence type="ECO:0000256" key="1">
    <source>
        <dbReference type="ARBA" id="ARBA00022737"/>
    </source>
</evidence>
<proteinExistence type="predicted"/>
<dbReference type="Gene3D" id="3.40.50.300">
    <property type="entry name" value="P-loop containing nucleotide triphosphate hydrolases"/>
    <property type="match status" value="1"/>
</dbReference>
<dbReference type="OrthoDB" id="5967843at2759"/>
<dbReference type="PANTHER" id="PTHR10039:SF14">
    <property type="entry name" value="NACHT DOMAIN-CONTAINING PROTEIN"/>
    <property type="match status" value="1"/>
</dbReference>
<dbReference type="PANTHER" id="PTHR10039">
    <property type="entry name" value="AMELOGENIN"/>
    <property type="match status" value="1"/>
</dbReference>
<dbReference type="PROSITE" id="PS50837">
    <property type="entry name" value="NACHT"/>
    <property type="match status" value="1"/>
</dbReference>
<organism evidence="3 4">
    <name type="scientific">Gymnopilus dilepis</name>
    <dbReference type="NCBI Taxonomy" id="231916"/>
    <lineage>
        <taxon>Eukaryota</taxon>
        <taxon>Fungi</taxon>
        <taxon>Dikarya</taxon>
        <taxon>Basidiomycota</taxon>
        <taxon>Agaricomycotina</taxon>
        <taxon>Agaricomycetes</taxon>
        <taxon>Agaricomycetidae</taxon>
        <taxon>Agaricales</taxon>
        <taxon>Agaricineae</taxon>
        <taxon>Hymenogastraceae</taxon>
        <taxon>Gymnopilus</taxon>
    </lineage>
</organism>
<reference evidence="3 4" key="1">
    <citation type="journal article" date="2018" name="Evol. Lett.">
        <title>Horizontal gene cluster transfer increased hallucinogenic mushroom diversity.</title>
        <authorList>
            <person name="Reynolds H.T."/>
            <person name="Vijayakumar V."/>
            <person name="Gluck-Thaler E."/>
            <person name="Korotkin H.B."/>
            <person name="Matheny P.B."/>
            <person name="Slot J.C."/>
        </authorList>
    </citation>
    <scope>NUCLEOTIDE SEQUENCE [LARGE SCALE GENOMIC DNA]</scope>
    <source>
        <strain evidence="3 4">SRW20</strain>
    </source>
</reference>
<dbReference type="InterPro" id="IPR027417">
    <property type="entry name" value="P-loop_NTPase"/>
</dbReference>
<dbReference type="EMBL" id="NHYE01000041">
    <property type="protein sequence ID" value="PPR07670.1"/>
    <property type="molecule type" value="Genomic_DNA"/>
</dbReference>
<dbReference type="SUPFAM" id="SSF52540">
    <property type="entry name" value="P-loop containing nucleoside triphosphate hydrolases"/>
    <property type="match status" value="1"/>
</dbReference>
<name>A0A409YXF4_9AGAR</name>
<evidence type="ECO:0000313" key="4">
    <source>
        <dbReference type="Proteomes" id="UP000284706"/>
    </source>
</evidence>
<protein>
    <recommendedName>
        <fullName evidence="2">NACHT domain-containing protein</fullName>
    </recommendedName>
</protein>
<accession>A0A409YXF4</accession>
<dbReference type="Proteomes" id="UP000284706">
    <property type="component" value="Unassembled WGS sequence"/>
</dbReference>
<dbReference type="InterPro" id="IPR056884">
    <property type="entry name" value="NPHP3-like_N"/>
</dbReference>
<keyword evidence="1" id="KW-0677">Repeat</keyword>
<evidence type="ECO:0000313" key="3">
    <source>
        <dbReference type="EMBL" id="PPR07670.1"/>
    </source>
</evidence>